<dbReference type="EMBL" id="GG738929">
    <property type="protein sequence ID" value="EFC36544.1"/>
    <property type="molecule type" value="Genomic_DNA"/>
</dbReference>
<dbReference type="VEuPathDB" id="AmoebaDB:NAEGRDRAFT_75807"/>
<evidence type="ECO:0000313" key="3">
    <source>
        <dbReference type="Proteomes" id="UP000006671"/>
    </source>
</evidence>
<dbReference type="KEGG" id="ngr:NAEGRDRAFT_75807"/>
<dbReference type="GeneID" id="8856531"/>
<proteinExistence type="predicted"/>
<feature type="compositionally biased region" description="Polar residues" evidence="1">
    <location>
        <begin position="80"/>
        <end position="101"/>
    </location>
</feature>
<feature type="compositionally biased region" description="Basic and acidic residues" evidence="1">
    <location>
        <begin position="132"/>
        <end position="162"/>
    </location>
</feature>
<name>D2W336_NAEGR</name>
<keyword evidence="3" id="KW-1185">Reference proteome</keyword>
<sequence length="162" mass="17952">MKIKQFSNLFLRKVPLNQASFKSFSTNLGIIRGDLNKPKEALPQENRDSVEKSNAKGKSANTNSSSSSSTTNTSGKGATENSQRASTTMGYSVSEQESNSGAFPDALKEEYNKMMKINKEEEQRAASLASSQKDDLHTKHSEHRTINDVRNEQQAEHNKQTP</sequence>
<feature type="compositionally biased region" description="Basic and acidic residues" evidence="1">
    <location>
        <begin position="34"/>
        <end position="54"/>
    </location>
</feature>
<dbReference type="RefSeq" id="XP_002669288.1">
    <property type="nucleotide sequence ID" value="XM_002669242.1"/>
</dbReference>
<evidence type="ECO:0000313" key="2">
    <source>
        <dbReference type="EMBL" id="EFC36544.1"/>
    </source>
</evidence>
<gene>
    <name evidence="2" type="ORF">NAEGRDRAFT_75807</name>
</gene>
<dbReference type="Proteomes" id="UP000006671">
    <property type="component" value="Unassembled WGS sequence"/>
</dbReference>
<feature type="region of interest" description="Disordered" evidence="1">
    <location>
        <begin position="32"/>
        <end position="162"/>
    </location>
</feature>
<protein>
    <submittedName>
        <fullName evidence="2">Predicted protein</fullName>
    </submittedName>
</protein>
<evidence type="ECO:0000256" key="1">
    <source>
        <dbReference type="SAM" id="MobiDB-lite"/>
    </source>
</evidence>
<reference evidence="2 3" key="1">
    <citation type="journal article" date="2010" name="Cell">
        <title>The genome of Naegleria gruberi illuminates early eukaryotic versatility.</title>
        <authorList>
            <person name="Fritz-Laylin L.K."/>
            <person name="Prochnik S.E."/>
            <person name="Ginger M.L."/>
            <person name="Dacks J.B."/>
            <person name="Carpenter M.L."/>
            <person name="Field M.C."/>
            <person name="Kuo A."/>
            <person name="Paredez A."/>
            <person name="Chapman J."/>
            <person name="Pham J."/>
            <person name="Shu S."/>
            <person name="Neupane R."/>
            <person name="Cipriano M."/>
            <person name="Mancuso J."/>
            <person name="Tu H."/>
            <person name="Salamov A."/>
            <person name="Lindquist E."/>
            <person name="Shapiro H."/>
            <person name="Lucas S."/>
            <person name="Grigoriev I.V."/>
            <person name="Cande W.Z."/>
            <person name="Fulton C."/>
            <person name="Rokhsar D.S."/>
            <person name="Dawson S.C."/>
        </authorList>
    </citation>
    <scope>NUCLEOTIDE SEQUENCE [LARGE SCALE GENOMIC DNA]</scope>
    <source>
        <strain evidence="2 3">NEG-M</strain>
    </source>
</reference>
<feature type="compositionally biased region" description="Low complexity" evidence="1">
    <location>
        <begin position="56"/>
        <end position="79"/>
    </location>
</feature>
<organism evidence="3">
    <name type="scientific">Naegleria gruberi</name>
    <name type="common">Amoeba</name>
    <dbReference type="NCBI Taxonomy" id="5762"/>
    <lineage>
        <taxon>Eukaryota</taxon>
        <taxon>Discoba</taxon>
        <taxon>Heterolobosea</taxon>
        <taxon>Tetramitia</taxon>
        <taxon>Eutetramitia</taxon>
        <taxon>Vahlkampfiidae</taxon>
        <taxon>Naegleria</taxon>
    </lineage>
</organism>
<accession>D2W336</accession>
<dbReference type="InParanoid" id="D2W336"/>
<dbReference type="AlphaFoldDB" id="D2W336"/>
<feature type="compositionally biased region" description="Basic and acidic residues" evidence="1">
    <location>
        <begin position="106"/>
        <end position="124"/>
    </location>
</feature>